<dbReference type="RefSeq" id="WP_284302469.1">
    <property type="nucleotide sequence ID" value="NZ_BSUO01000001.1"/>
</dbReference>
<organism evidence="4 5">
    <name type="scientific">Mobilicoccus caccae</name>
    <dbReference type="NCBI Taxonomy" id="1859295"/>
    <lineage>
        <taxon>Bacteria</taxon>
        <taxon>Bacillati</taxon>
        <taxon>Actinomycetota</taxon>
        <taxon>Actinomycetes</taxon>
        <taxon>Micrococcales</taxon>
        <taxon>Dermatophilaceae</taxon>
        <taxon>Mobilicoccus</taxon>
    </lineage>
</organism>
<keyword evidence="2" id="KW-1133">Transmembrane helix</keyword>
<protein>
    <recommendedName>
        <fullName evidence="3">Oligopeptide transport permease C-like N-terminal domain-containing protein</fullName>
    </recommendedName>
</protein>
<evidence type="ECO:0000259" key="3">
    <source>
        <dbReference type="Pfam" id="PF12911"/>
    </source>
</evidence>
<reference evidence="5" key="1">
    <citation type="journal article" date="2019" name="Int. J. Syst. Evol. Microbiol.">
        <title>The Global Catalogue of Microorganisms (GCM) 10K type strain sequencing project: providing services to taxonomists for standard genome sequencing and annotation.</title>
        <authorList>
            <consortium name="The Broad Institute Genomics Platform"/>
            <consortium name="The Broad Institute Genome Sequencing Center for Infectious Disease"/>
            <person name="Wu L."/>
            <person name="Ma J."/>
        </authorList>
    </citation>
    <scope>NUCLEOTIDE SEQUENCE [LARGE SCALE GENOMIC DNA]</scope>
    <source>
        <strain evidence="5">NBRC 113072</strain>
    </source>
</reference>
<proteinExistence type="predicted"/>
<evidence type="ECO:0000256" key="2">
    <source>
        <dbReference type="SAM" id="Phobius"/>
    </source>
</evidence>
<name>A0ABQ6IMG7_9MICO</name>
<keyword evidence="2" id="KW-0472">Membrane</keyword>
<keyword evidence="2" id="KW-0812">Transmembrane</keyword>
<comment type="caution">
    <text evidence="4">The sequence shown here is derived from an EMBL/GenBank/DDBJ whole genome shotgun (WGS) entry which is preliminary data.</text>
</comment>
<feature type="compositionally biased region" description="Low complexity" evidence="1">
    <location>
        <begin position="1"/>
        <end position="20"/>
    </location>
</feature>
<feature type="transmembrane region" description="Helical" evidence="2">
    <location>
        <begin position="38"/>
        <end position="58"/>
    </location>
</feature>
<evidence type="ECO:0000313" key="5">
    <source>
        <dbReference type="Proteomes" id="UP001157126"/>
    </source>
</evidence>
<accession>A0ABQ6IMG7</accession>
<dbReference type="EMBL" id="BSUO01000001">
    <property type="protein sequence ID" value="GMA38398.1"/>
    <property type="molecule type" value="Genomic_DNA"/>
</dbReference>
<feature type="domain" description="Oligopeptide transport permease C-like N-terminal" evidence="3">
    <location>
        <begin position="27"/>
        <end position="65"/>
    </location>
</feature>
<evidence type="ECO:0000256" key="1">
    <source>
        <dbReference type="SAM" id="MobiDB-lite"/>
    </source>
</evidence>
<dbReference type="Proteomes" id="UP001157126">
    <property type="component" value="Unassembled WGS sequence"/>
</dbReference>
<keyword evidence="5" id="KW-1185">Reference proteome</keyword>
<dbReference type="InterPro" id="IPR025966">
    <property type="entry name" value="OppC_N"/>
</dbReference>
<evidence type="ECO:0000313" key="4">
    <source>
        <dbReference type="EMBL" id="GMA38398.1"/>
    </source>
</evidence>
<dbReference type="Pfam" id="PF12911">
    <property type="entry name" value="OppC_N"/>
    <property type="match status" value="1"/>
</dbReference>
<gene>
    <name evidence="4" type="ORF">GCM10025883_04430</name>
</gene>
<sequence length="111" mass="11828">MNTSPATPATRPKAPAAAPTSGRPRGRLWTILKDSPEALVGVVVLALFVLASLIGPLLSPYPLDERVGEVYGPPSLAHPLGLDDGGIDMLSLSCREVGPRCSWGSRRRWSR</sequence>
<feature type="region of interest" description="Disordered" evidence="1">
    <location>
        <begin position="1"/>
        <end position="25"/>
    </location>
</feature>